<organism evidence="1 2">
    <name type="scientific">Laceyella putida</name>
    <dbReference type="NCBI Taxonomy" id="110101"/>
    <lineage>
        <taxon>Bacteria</taxon>
        <taxon>Bacillati</taxon>
        <taxon>Bacillota</taxon>
        <taxon>Bacilli</taxon>
        <taxon>Bacillales</taxon>
        <taxon>Thermoactinomycetaceae</taxon>
        <taxon>Laceyella</taxon>
    </lineage>
</organism>
<evidence type="ECO:0000313" key="2">
    <source>
        <dbReference type="Proteomes" id="UP001596500"/>
    </source>
</evidence>
<keyword evidence="2" id="KW-1185">Reference proteome</keyword>
<comment type="caution">
    <text evidence="1">The sequence shown here is derived from an EMBL/GenBank/DDBJ whole genome shotgun (WGS) entry which is preliminary data.</text>
</comment>
<accession>A0ABW2RQQ4</accession>
<gene>
    <name evidence="1" type="ORF">ACFQNG_19630</name>
</gene>
<reference evidence="2" key="1">
    <citation type="journal article" date="2019" name="Int. J. Syst. Evol. Microbiol.">
        <title>The Global Catalogue of Microorganisms (GCM) 10K type strain sequencing project: providing services to taxonomists for standard genome sequencing and annotation.</title>
        <authorList>
            <consortium name="The Broad Institute Genomics Platform"/>
            <consortium name="The Broad Institute Genome Sequencing Center for Infectious Disease"/>
            <person name="Wu L."/>
            <person name="Ma J."/>
        </authorList>
    </citation>
    <scope>NUCLEOTIDE SEQUENCE [LARGE SCALE GENOMIC DNA]</scope>
    <source>
        <strain evidence="2">CGMCC 1.12942</strain>
    </source>
</reference>
<proteinExistence type="predicted"/>
<dbReference type="RefSeq" id="WP_379867609.1">
    <property type="nucleotide sequence ID" value="NZ_JBHTBW010000083.1"/>
</dbReference>
<name>A0ABW2RQQ4_9BACL</name>
<sequence>MSWMDVKGPKGNWMQAKQQEHLPGGYDWYDPKSQPVKTLIDQKEVTLSSFFTKIGKFFLSLK</sequence>
<dbReference type="Proteomes" id="UP001596500">
    <property type="component" value="Unassembled WGS sequence"/>
</dbReference>
<evidence type="ECO:0000313" key="1">
    <source>
        <dbReference type="EMBL" id="MFC7443280.1"/>
    </source>
</evidence>
<protein>
    <submittedName>
        <fullName evidence="1">Uncharacterized protein</fullName>
    </submittedName>
</protein>
<dbReference type="EMBL" id="JBHTBW010000083">
    <property type="protein sequence ID" value="MFC7443280.1"/>
    <property type="molecule type" value="Genomic_DNA"/>
</dbReference>